<gene>
    <name evidence="2" type="ORF">CDL12_10201</name>
</gene>
<evidence type="ECO:0000313" key="2">
    <source>
        <dbReference type="EMBL" id="PIN17143.1"/>
    </source>
</evidence>
<dbReference type="Proteomes" id="UP000231279">
    <property type="component" value="Unassembled WGS sequence"/>
</dbReference>
<name>A0A2G9HI84_9LAMI</name>
<evidence type="ECO:0000256" key="1">
    <source>
        <dbReference type="SAM" id="MobiDB-lite"/>
    </source>
</evidence>
<feature type="region of interest" description="Disordered" evidence="1">
    <location>
        <begin position="1337"/>
        <end position="1397"/>
    </location>
</feature>
<dbReference type="PANTHER" id="PTHR35764:SF1">
    <property type="entry name" value="PROTEIN SHORTAGE IN CHIASMATA 1"/>
    <property type="match status" value="1"/>
</dbReference>
<organism evidence="2 3">
    <name type="scientific">Handroanthus impetiginosus</name>
    <dbReference type="NCBI Taxonomy" id="429701"/>
    <lineage>
        <taxon>Eukaryota</taxon>
        <taxon>Viridiplantae</taxon>
        <taxon>Streptophyta</taxon>
        <taxon>Embryophyta</taxon>
        <taxon>Tracheophyta</taxon>
        <taxon>Spermatophyta</taxon>
        <taxon>Magnoliopsida</taxon>
        <taxon>eudicotyledons</taxon>
        <taxon>Gunneridae</taxon>
        <taxon>Pentapetalae</taxon>
        <taxon>asterids</taxon>
        <taxon>lamiids</taxon>
        <taxon>Lamiales</taxon>
        <taxon>Bignoniaceae</taxon>
        <taxon>Crescentiina</taxon>
        <taxon>Tabebuia alliance</taxon>
        <taxon>Handroanthus</taxon>
    </lineage>
</organism>
<keyword evidence="3" id="KW-1185">Reference proteome</keyword>
<sequence length="1411" mass="157730">MRTRFLATDYSTAGGGGGFPLETLDFVRLPLPDLPPPNYPSFSADFLQTFDEIPIFGAFDEIEKLPIDDALSMFLSDVLPHFVDGVGYEESRVDGCEEKSEVIPSEEKGGTAPNNKGGKFVQFEIPEMDISMLSLKCAVHSQIECSHIFSEIPDAEFTMDLLDSELMLHDHSQIQQSIYSVDEMSIEHTMEQEDHMLEDADSVQGELHPENINFPLFEVDVESPGVLGRTYLMDELLSFENIGEQQVAQPDEVNRNNKELLGTMEFDLIKYLLHHSLAIQSLEDTNFSSEMDHLSIIELPLHQKYSTLHNVNSDGYSIWTTDPILFDEFLFLDLDPYQFSEVFSDSAKEIEAETCESMFGEAMKFRSFSQLIVCHELTLMDDSFKSLPVPIISDCGNTSSLHSLVEELLSQLDWQSSSATDGLYLDWHFLGEDGSVSAKYSSCWKIVSGIDTYHIDAAMSSSDSGKLIFDFILSEAHSSEQNAENCKEILNLSSNDVSIIRSSGKADLSSLSNHLSGKRLNEDILLKTGVEKVPVFGESMSSDLDFFLNPRNYITQRESIPADKSIDTNSVGQVLMSCDDSAPANATTEFHQKWNIKIHQVQLSDNILLLLDNLWNNFLVMLENDKELIQLRNQFQASNDFTLLHIPNEKLKLSLQEKIASSKYLTNNDEDIMSFAMLCAIKQMAFYLCYYGIQSTYLYMDKLSTSLQWFKSRLSFLYNLIRDENQNAEKEPSITHPSISIVQGILQTQSSSGSSKILIVSDQVFWSPLKRLLTSLKISYNEPKHLLTSLCQQQHSCDIPDSIMDIMLNSDCCLVSFDIAASTLTSLSFAFSCCILIFEGECNFLCNIMESSDELYAAAASLGIDIQLFFSYSSSMTEEIILSCISVAAKLSRSLYPKMSDSESLAESFLTAFPSINPLSAHAILSSDAILGKFLESSNGGRICSLQKYQVPDESIALLSAISRYGEREDSKSGMTDCSSSVSIPDSENVQLKSVSERKKSKYRHEPYDAGRAPNDLFCTESLELLPNDQLNLPKLSVSCNSWLSGDTEISNKSKQFSLSFNDKLLGHSQKIDADMMKKSIDRSSLYNFPLADALQISDETEKPCMTQIDIDCSPRWRSGTATKNHFSRQSVKVTGAPQENFAGEVLDVEDTPAFRENFSAVNSSGFSPSLLDVEKDYAARNSRMGKRPFSATTLAMSTNPTDINSGSGGWVSRNNKRQILREEIRPHFDTINRANERVEEDILEQAPQNSNTLTFQKKGLQNFGRTPLSSALHSTHMQQGSPWTMEFLNRIREKSRLRKQSVSYDLSSPCFVSPGNTSKVTKRKSPSILELYKYRGGGTPQRTVEQKGLKRSSQPLNSVKNKKASASCPSSLTPVDKRARGTLSFSSNGGGGQSKLVWRDNNYHAAQRRL</sequence>
<dbReference type="GO" id="GO:0000712">
    <property type="term" value="P:resolution of meiotic recombination intermediates"/>
    <property type="evidence" value="ECO:0007669"/>
    <property type="project" value="TreeGrafter"/>
</dbReference>
<evidence type="ECO:0008006" key="4">
    <source>
        <dbReference type="Google" id="ProtNLM"/>
    </source>
</evidence>
<reference evidence="3" key="1">
    <citation type="journal article" date="2018" name="Gigascience">
        <title>Genome assembly of the Pink Ipe (Handroanthus impetiginosus, Bignoniaceae), a highly valued, ecologically keystone Neotropical timber forest tree.</title>
        <authorList>
            <person name="Silva-Junior O.B."/>
            <person name="Grattapaglia D."/>
            <person name="Novaes E."/>
            <person name="Collevatti R.G."/>
        </authorList>
    </citation>
    <scope>NUCLEOTIDE SEQUENCE [LARGE SCALE GENOMIC DNA]</scope>
    <source>
        <strain evidence="3">cv. UFG-1</strain>
    </source>
</reference>
<protein>
    <recommendedName>
        <fullName evidence="4">Protein SHORTAGE IN CHIASMATA 1</fullName>
    </recommendedName>
</protein>
<dbReference type="EMBL" id="NKXS01001723">
    <property type="protein sequence ID" value="PIN17143.1"/>
    <property type="molecule type" value="Genomic_DNA"/>
</dbReference>
<proteinExistence type="predicted"/>
<evidence type="ECO:0000313" key="3">
    <source>
        <dbReference type="Proteomes" id="UP000231279"/>
    </source>
</evidence>
<dbReference type="STRING" id="429701.A0A2G9HI84"/>
<dbReference type="OrthoDB" id="2018152at2759"/>
<comment type="caution">
    <text evidence="2">The sequence shown here is derived from an EMBL/GenBank/DDBJ whole genome shotgun (WGS) entry which is preliminary data.</text>
</comment>
<accession>A0A2G9HI84</accession>
<dbReference type="InterPro" id="IPR038824">
    <property type="entry name" value="SHOC1-like"/>
</dbReference>
<dbReference type="PANTHER" id="PTHR35764">
    <property type="entry name" value="PROTEIN SHORTAGE IN CHIASMATA 1"/>
    <property type="match status" value="1"/>
</dbReference>